<keyword evidence="2" id="KW-0378">Hydrolase</keyword>
<dbReference type="Pfam" id="PF18859">
    <property type="entry name" value="acVLRF1"/>
    <property type="match status" value="1"/>
</dbReference>
<dbReference type="InterPro" id="IPR042226">
    <property type="entry name" value="eFR1_2_sf"/>
</dbReference>
<keyword evidence="3" id="KW-1185">Reference proteome</keyword>
<evidence type="ECO:0000313" key="2">
    <source>
        <dbReference type="EMBL" id="GAA3824114.1"/>
    </source>
</evidence>
<evidence type="ECO:0000259" key="1">
    <source>
        <dbReference type="Pfam" id="PF18859"/>
    </source>
</evidence>
<dbReference type="EMBL" id="BAAAZR010000019">
    <property type="protein sequence ID" value="GAA3824114.1"/>
    <property type="molecule type" value="Genomic_DNA"/>
</dbReference>
<dbReference type="Gene3D" id="3.30.420.60">
    <property type="entry name" value="eRF1 domain 2"/>
    <property type="match status" value="1"/>
</dbReference>
<evidence type="ECO:0000313" key="3">
    <source>
        <dbReference type="Proteomes" id="UP001500888"/>
    </source>
</evidence>
<feature type="domain" description="Actinobacteria/chloroflexi VLRF1 release factor" evidence="1">
    <location>
        <begin position="104"/>
        <end position="236"/>
    </location>
</feature>
<gene>
    <name evidence="2" type="ORF">GCM10022226_50880</name>
</gene>
<sequence length="242" mass="25410">MPVAPERLEGWLRGFAERHGAAEAVLDADVVRLRAEDGAVAECHVPFPPLTVLEAVSGTEAEAVSGGKPDAVSGAGSGAVSEVEPSSASGDLLRALVVHAGKDRRVGVFLVRLGGHAAGIFEGGRLVSSKVGSRLVHGRSAAGGWSQHRFARRREKQAGEASRAAADVAVRVLVPQAGTLDAVVFGGDRRAIDALREDRRLSALFALESGPFLDVPDPRLAVLQETPKQFRAVRIRVVDPEA</sequence>
<dbReference type="NCBIfam" id="NF041024">
    <property type="entry name" value="acVLRF1_NCBI"/>
    <property type="match status" value="1"/>
</dbReference>
<dbReference type="Proteomes" id="UP001500888">
    <property type="component" value="Unassembled WGS sequence"/>
</dbReference>
<dbReference type="SUPFAM" id="SSF53137">
    <property type="entry name" value="Translational machinery components"/>
    <property type="match status" value="1"/>
</dbReference>
<dbReference type="GO" id="GO:0016787">
    <property type="term" value="F:hydrolase activity"/>
    <property type="evidence" value="ECO:0007669"/>
    <property type="project" value="UniProtKB-KW"/>
</dbReference>
<protein>
    <submittedName>
        <fullName evidence="2">AcVLRF1 family peptidyl-tRNA hydrolase</fullName>
    </submittedName>
</protein>
<reference evidence="3" key="1">
    <citation type="journal article" date="2019" name="Int. J. Syst. Evol. Microbiol.">
        <title>The Global Catalogue of Microorganisms (GCM) 10K type strain sequencing project: providing services to taxonomists for standard genome sequencing and annotation.</title>
        <authorList>
            <consortium name="The Broad Institute Genomics Platform"/>
            <consortium name="The Broad Institute Genome Sequencing Center for Infectious Disease"/>
            <person name="Wu L."/>
            <person name="Ma J."/>
        </authorList>
    </citation>
    <scope>NUCLEOTIDE SEQUENCE [LARGE SCALE GENOMIC DNA]</scope>
    <source>
        <strain evidence="3">JCM 16908</strain>
    </source>
</reference>
<comment type="caution">
    <text evidence="2">The sequence shown here is derived from an EMBL/GenBank/DDBJ whole genome shotgun (WGS) entry which is preliminary data.</text>
</comment>
<name>A0ABP7IQ11_9ACTN</name>
<accession>A0ABP7IQ11</accession>
<dbReference type="InterPro" id="IPR040783">
    <property type="entry name" value="VLRF1"/>
</dbReference>
<proteinExistence type="predicted"/>
<organism evidence="2 3">
    <name type="scientific">Sphaerisporangium flaviroseum</name>
    <dbReference type="NCBI Taxonomy" id="509199"/>
    <lineage>
        <taxon>Bacteria</taxon>
        <taxon>Bacillati</taxon>
        <taxon>Actinomycetota</taxon>
        <taxon>Actinomycetes</taxon>
        <taxon>Streptosporangiales</taxon>
        <taxon>Streptosporangiaceae</taxon>
        <taxon>Sphaerisporangium</taxon>
    </lineage>
</organism>